<proteinExistence type="inferred from homology"/>
<dbReference type="Proteomes" id="UP001381693">
    <property type="component" value="Unassembled WGS sequence"/>
</dbReference>
<feature type="compositionally biased region" description="Polar residues" evidence="17">
    <location>
        <begin position="389"/>
        <end position="406"/>
    </location>
</feature>
<protein>
    <recommendedName>
        <fullName evidence="14">E3 ubiquitin-protein ligase RNF10</fullName>
        <ecNumber evidence="6">2.3.2.27</ecNumber>
    </recommendedName>
    <alternativeName>
        <fullName evidence="15">RING finger protein 10</fullName>
    </alternativeName>
</protein>
<dbReference type="AlphaFoldDB" id="A0AAN9AHC5"/>
<comment type="caution">
    <text evidence="19">The sequence shown here is derived from an EMBL/GenBank/DDBJ whole genome shotgun (WGS) entry which is preliminary data.</text>
</comment>
<feature type="compositionally biased region" description="Polar residues" evidence="17">
    <location>
        <begin position="1"/>
        <end position="12"/>
    </location>
</feature>
<evidence type="ECO:0000256" key="14">
    <source>
        <dbReference type="ARBA" id="ARBA00035131"/>
    </source>
</evidence>
<keyword evidence="9" id="KW-0479">Metal-binding</keyword>
<dbReference type="EC" id="2.3.2.27" evidence="6"/>
<feature type="compositionally biased region" description="Basic and acidic residues" evidence="17">
    <location>
        <begin position="51"/>
        <end position="62"/>
    </location>
</feature>
<evidence type="ECO:0000256" key="16">
    <source>
        <dbReference type="PROSITE-ProRule" id="PRU00175"/>
    </source>
</evidence>
<dbReference type="GO" id="GO:0061630">
    <property type="term" value="F:ubiquitin protein ligase activity"/>
    <property type="evidence" value="ECO:0007669"/>
    <property type="project" value="UniProtKB-EC"/>
</dbReference>
<comment type="subcellular location">
    <subcellularLocation>
        <location evidence="3">Cytoplasm</location>
    </subcellularLocation>
    <subcellularLocation>
        <location evidence="2">Nucleus</location>
    </subcellularLocation>
</comment>
<feature type="region of interest" description="Disordered" evidence="17">
    <location>
        <begin position="671"/>
        <end position="698"/>
    </location>
</feature>
<organism evidence="19 20">
    <name type="scientific">Halocaridina rubra</name>
    <name type="common">Hawaiian red shrimp</name>
    <dbReference type="NCBI Taxonomy" id="373956"/>
    <lineage>
        <taxon>Eukaryota</taxon>
        <taxon>Metazoa</taxon>
        <taxon>Ecdysozoa</taxon>
        <taxon>Arthropoda</taxon>
        <taxon>Crustacea</taxon>
        <taxon>Multicrustacea</taxon>
        <taxon>Malacostraca</taxon>
        <taxon>Eumalacostraca</taxon>
        <taxon>Eucarida</taxon>
        <taxon>Decapoda</taxon>
        <taxon>Pleocyemata</taxon>
        <taxon>Caridea</taxon>
        <taxon>Atyoidea</taxon>
        <taxon>Atyidae</taxon>
        <taxon>Halocaridina</taxon>
    </lineage>
</organism>
<dbReference type="CDD" id="cd16536">
    <property type="entry name" value="RING-HC_RNF10"/>
    <property type="match status" value="1"/>
</dbReference>
<dbReference type="Gene3D" id="3.30.40.10">
    <property type="entry name" value="Zinc/RING finger domain, C3HC4 (zinc finger)"/>
    <property type="match status" value="1"/>
</dbReference>
<evidence type="ECO:0000256" key="2">
    <source>
        <dbReference type="ARBA" id="ARBA00004123"/>
    </source>
</evidence>
<evidence type="ECO:0000256" key="10">
    <source>
        <dbReference type="ARBA" id="ARBA00022771"/>
    </source>
</evidence>
<evidence type="ECO:0000256" key="11">
    <source>
        <dbReference type="ARBA" id="ARBA00022786"/>
    </source>
</evidence>
<keyword evidence="20" id="KW-1185">Reference proteome</keyword>
<dbReference type="PROSITE" id="PS50089">
    <property type="entry name" value="ZF_RING_2"/>
    <property type="match status" value="1"/>
</dbReference>
<reference evidence="19 20" key="1">
    <citation type="submission" date="2023-11" db="EMBL/GenBank/DDBJ databases">
        <title>Halocaridina rubra genome assembly.</title>
        <authorList>
            <person name="Smith C."/>
        </authorList>
    </citation>
    <scope>NUCLEOTIDE SEQUENCE [LARGE SCALE GENOMIC DNA]</scope>
    <source>
        <strain evidence="19">EP-1</strain>
        <tissue evidence="19">Whole</tissue>
    </source>
</reference>
<feature type="region of interest" description="Disordered" evidence="17">
    <location>
        <begin position="635"/>
        <end position="657"/>
    </location>
</feature>
<dbReference type="PANTHER" id="PTHR12983">
    <property type="entry name" value="RING FINGER 10 FAMILY MEMBER"/>
    <property type="match status" value="1"/>
</dbReference>
<evidence type="ECO:0000256" key="5">
    <source>
        <dbReference type="ARBA" id="ARBA00008117"/>
    </source>
</evidence>
<dbReference type="EMBL" id="JAXCGZ010000062">
    <property type="protein sequence ID" value="KAK7086871.1"/>
    <property type="molecule type" value="Genomic_DNA"/>
</dbReference>
<dbReference type="GO" id="GO:0000976">
    <property type="term" value="F:transcription cis-regulatory region binding"/>
    <property type="evidence" value="ECO:0007669"/>
    <property type="project" value="TreeGrafter"/>
</dbReference>
<keyword evidence="7" id="KW-0963">Cytoplasm</keyword>
<comment type="similarity">
    <text evidence="5">Belongs to the RNF10 family.</text>
</comment>
<dbReference type="Pfam" id="PF00097">
    <property type="entry name" value="zf-C3HC4"/>
    <property type="match status" value="1"/>
</dbReference>
<comment type="pathway">
    <text evidence="4">Protein modification; protein ubiquitination.</text>
</comment>
<evidence type="ECO:0000256" key="3">
    <source>
        <dbReference type="ARBA" id="ARBA00004496"/>
    </source>
</evidence>
<gene>
    <name evidence="19" type="primary">RNF10</name>
    <name evidence="19" type="ORF">SK128_002700</name>
</gene>
<dbReference type="PANTHER" id="PTHR12983:SF9">
    <property type="entry name" value="E3 UBIQUITIN-PROTEIN LIGASE RNF10"/>
    <property type="match status" value="1"/>
</dbReference>
<dbReference type="SMART" id="SM00184">
    <property type="entry name" value="RING"/>
    <property type="match status" value="1"/>
</dbReference>
<dbReference type="GO" id="GO:0008270">
    <property type="term" value="F:zinc ion binding"/>
    <property type="evidence" value="ECO:0007669"/>
    <property type="project" value="UniProtKB-KW"/>
</dbReference>
<keyword evidence="11" id="KW-0833">Ubl conjugation pathway</keyword>
<evidence type="ECO:0000256" key="8">
    <source>
        <dbReference type="ARBA" id="ARBA00022679"/>
    </source>
</evidence>
<keyword evidence="12" id="KW-0862">Zinc</keyword>
<feature type="compositionally biased region" description="Polar residues" evidence="17">
    <location>
        <begin position="21"/>
        <end position="36"/>
    </location>
</feature>
<sequence>MDSISSPPSANMSDKKAITARFSQLPSSKNGSSSELPSKDYGKKSAPQYVRKRENDRSEFGRKPVAGRGGRSGQRYVRPREKTCGQVELCEGASEVGSLYRAGGKKQNITHLMNWWGPGYRSHHSHGVSGERSGARIRRYSAPSPKYSKEHYLQANCQFVVEEGEDYSVYSVSPDLLVEWKNVEEVRLHMSEAPSCPICLHHPSAAKVTRCGHIYCFPCILHYLALSDEKWRKCPICYAPVEREDLKSVIAIVHKDFGIGEEIELQLMRRERDSLLPVPVNAFSQKDILKIPRISDTSPASTYSKLLLASKEEVKTHVLDREHRDLIAQLVEEGDQPEACFINEALALLQSRRDDANKQLVSRKDGMTSKIVDGMESLSLSGPGEHSCESPSSLKDPTSPVSSDGQMQFLCDPPLAVDQVREPPPPPPAFEDTDASSPTITVDDLDISQLQPANCISQSNQGQRNAPKATFFFYQASNGAQIYLHSINVKMLVHEYGSLENCPSLIIAKVLEKESANMTEDLRNRLRYLRHLPVSCSFDVVEVALGQPLISKLTLSLFQDQIENRQKRRNKRAREERKIAKRVRAEEDRMMGRCKGAIGMKIDSFVQFPSFADDFPSSGLGPAPEGAAAGLYNPSESECSTSPTNESLYGSSADTSGTGVSFARMIREGQTKISHSHSEPKGLGTSNTSWPSLGGTSNVKQGVGVTTVKSNPIQSSWGVKHSVSFSDGMSQQTQRLPQNEDDDTDEEAVAVPEFKRSFSNAIAQALDAAAARNAAVAKSEGNGNVNKKGKKKKQKQVLLFSSGGLN</sequence>
<dbReference type="PROSITE" id="PS00518">
    <property type="entry name" value="ZF_RING_1"/>
    <property type="match status" value="1"/>
</dbReference>
<dbReference type="InterPro" id="IPR039739">
    <property type="entry name" value="MAG2/RNF10"/>
</dbReference>
<dbReference type="InterPro" id="IPR013083">
    <property type="entry name" value="Znf_RING/FYVE/PHD"/>
</dbReference>
<keyword evidence="8" id="KW-0808">Transferase</keyword>
<dbReference type="FunFam" id="3.30.40.10:FF:000112">
    <property type="entry name" value="RING finger protein 10"/>
    <property type="match status" value="1"/>
</dbReference>
<feature type="region of interest" description="Disordered" evidence="17">
    <location>
        <begin position="376"/>
        <end position="438"/>
    </location>
</feature>
<feature type="domain" description="RING-type" evidence="18">
    <location>
        <begin position="196"/>
        <end position="237"/>
    </location>
</feature>
<dbReference type="GO" id="GO:0045944">
    <property type="term" value="P:positive regulation of transcription by RNA polymerase II"/>
    <property type="evidence" value="ECO:0007669"/>
    <property type="project" value="TreeGrafter"/>
</dbReference>
<feature type="region of interest" description="Disordered" evidence="17">
    <location>
        <begin position="778"/>
        <end position="806"/>
    </location>
</feature>
<evidence type="ECO:0000256" key="17">
    <source>
        <dbReference type="SAM" id="MobiDB-lite"/>
    </source>
</evidence>
<dbReference type="GO" id="GO:0005634">
    <property type="term" value="C:nucleus"/>
    <property type="evidence" value="ECO:0007669"/>
    <property type="project" value="UniProtKB-SubCell"/>
</dbReference>
<accession>A0AAN9AHC5</accession>
<feature type="region of interest" description="Disordered" evidence="17">
    <location>
        <begin position="1"/>
        <end position="79"/>
    </location>
</feature>
<feature type="region of interest" description="Disordered" evidence="17">
    <location>
        <begin position="727"/>
        <end position="747"/>
    </location>
</feature>
<evidence type="ECO:0000256" key="1">
    <source>
        <dbReference type="ARBA" id="ARBA00000900"/>
    </source>
</evidence>
<evidence type="ECO:0000313" key="19">
    <source>
        <dbReference type="EMBL" id="KAK7086871.1"/>
    </source>
</evidence>
<dbReference type="InterPro" id="IPR018957">
    <property type="entry name" value="Znf_C3HC4_RING-type"/>
</dbReference>
<comment type="catalytic activity">
    <reaction evidence="1">
        <text>S-ubiquitinyl-[E2 ubiquitin-conjugating enzyme]-L-cysteine + [acceptor protein]-L-lysine = [E2 ubiquitin-conjugating enzyme]-L-cysteine + N(6)-ubiquitinyl-[acceptor protein]-L-lysine.</text>
        <dbReference type="EC" id="2.3.2.27"/>
    </reaction>
</comment>
<dbReference type="SUPFAM" id="SSF57850">
    <property type="entry name" value="RING/U-box"/>
    <property type="match status" value="1"/>
</dbReference>
<evidence type="ECO:0000256" key="7">
    <source>
        <dbReference type="ARBA" id="ARBA00022490"/>
    </source>
</evidence>
<evidence type="ECO:0000256" key="15">
    <source>
        <dbReference type="ARBA" id="ARBA00035390"/>
    </source>
</evidence>
<feature type="compositionally biased region" description="Basic and acidic residues" evidence="17">
    <location>
        <begin position="671"/>
        <end position="680"/>
    </location>
</feature>
<dbReference type="InterPro" id="IPR001841">
    <property type="entry name" value="Znf_RING"/>
</dbReference>
<dbReference type="GO" id="GO:0005737">
    <property type="term" value="C:cytoplasm"/>
    <property type="evidence" value="ECO:0007669"/>
    <property type="project" value="UniProtKB-SubCell"/>
</dbReference>
<keyword evidence="10 16" id="KW-0863">Zinc-finger</keyword>
<feature type="compositionally biased region" description="Polar residues" evidence="17">
    <location>
        <begin position="684"/>
        <end position="698"/>
    </location>
</feature>
<feature type="compositionally biased region" description="Polar residues" evidence="17">
    <location>
        <begin position="727"/>
        <end position="737"/>
    </location>
</feature>
<keyword evidence="13" id="KW-0539">Nucleus</keyword>
<evidence type="ECO:0000313" key="20">
    <source>
        <dbReference type="Proteomes" id="UP001381693"/>
    </source>
</evidence>
<evidence type="ECO:0000256" key="9">
    <source>
        <dbReference type="ARBA" id="ARBA00022723"/>
    </source>
</evidence>
<evidence type="ECO:0000256" key="13">
    <source>
        <dbReference type="ARBA" id="ARBA00023242"/>
    </source>
</evidence>
<evidence type="ECO:0000259" key="18">
    <source>
        <dbReference type="PROSITE" id="PS50089"/>
    </source>
</evidence>
<dbReference type="InterPro" id="IPR017907">
    <property type="entry name" value="Znf_RING_CS"/>
</dbReference>
<evidence type="ECO:0000256" key="12">
    <source>
        <dbReference type="ARBA" id="ARBA00022833"/>
    </source>
</evidence>
<evidence type="ECO:0000256" key="6">
    <source>
        <dbReference type="ARBA" id="ARBA00012483"/>
    </source>
</evidence>
<name>A0AAN9AHC5_HALRR</name>
<evidence type="ECO:0000256" key="4">
    <source>
        <dbReference type="ARBA" id="ARBA00004906"/>
    </source>
</evidence>